<gene>
    <name evidence="2" type="ORF">Aple_075200</name>
</gene>
<dbReference type="InterPro" id="IPR032710">
    <property type="entry name" value="NTF2-like_dom_sf"/>
</dbReference>
<dbReference type="InterPro" id="IPR037401">
    <property type="entry name" value="SnoaL-like"/>
</dbReference>
<comment type="caution">
    <text evidence="2">The sequence shown here is derived from an EMBL/GenBank/DDBJ whole genome shotgun (WGS) entry which is preliminary data.</text>
</comment>
<proteinExistence type="predicted"/>
<dbReference type="AlphaFoldDB" id="A0A5M3XYH2"/>
<reference evidence="2 3" key="1">
    <citation type="submission" date="2019-10" db="EMBL/GenBank/DDBJ databases">
        <title>Whole genome shotgun sequence of Acrocarpospora pleiomorpha NBRC 16267.</title>
        <authorList>
            <person name="Ichikawa N."/>
            <person name="Kimura A."/>
            <person name="Kitahashi Y."/>
            <person name="Komaki H."/>
            <person name="Oguchi A."/>
        </authorList>
    </citation>
    <scope>NUCLEOTIDE SEQUENCE [LARGE SCALE GENOMIC DNA]</scope>
    <source>
        <strain evidence="2 3">NBRC 16267</strain>
    </source>
</reference>
<evidence type="ECO:0000313" key="3">
    <source>
        <dbReference type="Proteomes" id="UP000377595"/>
    </source>
</evidence>
<feature type="domain" description="SnoaL-like" evidence="1">
    <location>
        <begin position="11"/>
        <end position="135"/>
    </location>
</feature>
<accession>A0A5M3XYH2</accession>
<dbReference type="CDD" id="cd00531">
    <property type="entry name" value="NTF2_like"/>
    <property type="match status" value="1"/>
</dbReference>
<evidence type="ECO:0000313" key="2">
    <source>
        <dbReference type="EMBL" id="GES24621.1"/>
    </source>
</evidence>
<name>A0A5M3XYH2_9ACTN</name>
<dbReference type="SUPFAM" id="SSF54427">
    <property type="entry name" value="NTF2-like"/>
    <property type="match status" value="1"/>
</dbReference>
<evidence type="ECO:0000259" key="1">
    <source>
        <dbReference type="Pfam" id="PF13577"/>
    </source>
</evidence>
<keyword evidence="3" id="KW-1185">Reference proteome</keyword>
<organism evidence="2 3">
    <name type="scientific">Acrocarpospora pleiomorpha</name>
    <dbReference type="NCBI Taxonomy" id="90975"/>
    <lineage>
        <taxon>Bacteria</taxon>
        <taxon>Bacillati</taxon>
        <taxon>Actinomycetota</taxon>
        <taxon>Actinomycetes</taxon>
        <taxon>Streptosporangiales</taxon>
        <taxon>Streptosporangiaceae</taxon>
        <taxon>Acrocarpospora</taxon>
    </lineage>
</organism>
<dbReference type="EMBL" id="BLAF01000054">
    <property type="protein sequence ID" value="GES24621.1"/>
    <property type="molecule type" value="Genomic_DNA"/>
</dbReference>
<dbReference type="Pfam" id="PF13577">
    <property type="entry name" value="SnoaL_4"/>
    <property type="match status" value="1"/>
</dbReference>
<protein>
    <recommendedName>
        <fullName evidence="1">SnoaL-like domain-containing protein</fullName>
    </recommendedName>
</protein>
<dbReference type="Proteomes" id="UP000377595">
    <property type="component" value="Unassembled WGS sequence"/>
</dbReference>
<dbReference type="Gene3D" id="3.10.450.50">
    <property type="match status" value="1"/>
</dbReference>
<sequence length="163" mass="18274">MSDAVAIRDQMSDHMDVLALEAAYAPRWDAGDGAGWSRLFTEDGMFAVALPDGTPEIRARGRAELKGRCDLFNSTMRGVHSISRPDLTFDGDKARAVIPFTFAGVGREAGRRLEVVGMYKAEYAYTAEGWRIQFRFEIPFSRLTHDMWPRDLPEIPWLSGVTS</sequence>